<protein>
    <submittedName>
        <fullName evidence="1">Uncharacterized protein</fullName>
    </submittedName>
</protein>
<dbReference type="Proteomes" id="UP000230052">
    <property type="component" value="Unassembled WGS sequence"/>
</dbReference>
<evidence type="ECO:0000313" key="1">
    <source>
        <dbReference type="EMBL" id="PIU42418.1"/>
    </source>
</evidence>
<proteinExistence type="predicted"/>
<reference evidence="1 2" key="1">
    <citation type="submission" date="2017-09" db="EMBL/GenBank/DDBJ databases">
        <title>Depth-based differentiation of microbial function through sediment-hosted aquifers and enrichment of novel symbionts in the deep terrestrial subsurface.</title>
        <authorList>
            <person name="Probst A.J."/>
            <person name="Ladd B."/>
            <person name="Jarett J.K."/>
            <person name="Geller-Mcgrath D.E."/>
            <person name="Sieber C.M."/>
            <person name="Emerson J.B."/>
            <person name="Anantharaman K."/>
            <person name="Thomas B.C."/>
            <person name="Malmstrom R."/>
            <person name="Stieglmeier M."/>
            <person name="Klingl A."/>
            <person name="Woyke T."/>
            <person name="Ryan C.M."/>
            <person name="Banfield J.F."/>
        </authorList>
    </citation>
    <scope>NUCLEOTIDE SEQUENCE [LARGE SCALE GENOMIC DNA]</scope>
    <source>
        <strain evidence="1">CG07_land_8_20_14_0_80_42_15</strain>
    </source>
</reference>
<name>A0A2J0KVA2_9BACT</name>
<dbReference type="SUPFAM" id="SSF53335">
    <property type="entry name" value="S-adenosyl-L-methionine-dependent methyltransferases"/>
    <property type="match status" value="1"/>
</dbReference>
<accession>A0A2J0KVA2</accession>
<dbReference type="Gene3D" id="3.40.50.150">
    <property type="entry name" value="Vaccinia Virus protein VP39"/>
    <property type="match status" value="1"/>
</dbReference>
<dbReference type="InterPro" id="IPR029063">
    <property type="entry name" value="SAM-dependent_MTases_sf"/>
</dbReference>
<gene>
    <name evidence="1" type="ORF">COS99_00380</name>
</gene>
<evidence type="ECO:0000313" key="2">
    <source>
        <dbReference type="Proteomes" id="UP000230052"/>
    </source>
</evidence>
<comment type="caution">
    <text evidence="1">The sequence shown here is derived from an EMBL/GenBank/DDBJ whole genome shotgun (WGS) entry which is preliminary data.</text>
</comment>
<dbReference type="EMBL" id="PEWV01000006">
    <property type="protein sequence ID" value="PIU42418.1"/>
    <property type="molecule type" value="Genomic_DNA"/>
</dbReference>
<dbReference type="AlphaFoldDB" id="A0A2J0KVA2"/>
<organism evidence="1 2">
    <name type="scientific">Candidatus Aquitaenariimonas noxiae</name>
    <dbReference type="NCBI Taxonomy" id="1974741"/>
    <lineage>
        <taxon>Bacteria</taxon>
        <taxon>Pseudomonadati</taxon>
        <taxon>Candidatus Omnitrophota</taxon>
        <taxon>Candidatus Aquitaenariimonas</taxon>
    </lineage>
</organism>
<sequence>MPQKPYIDQLVMSAAARQLDKFRSILCKYEERGILNSEMLAICSLCEELGVSAIVESGRARGYSTGILAKYFKDRPLRIISIDWEKAKWFIGADDKFAKESLAPYKNVELLYGNSVKLMPALVKKLKNERVAILMDGPKGKEAVDLAKKILDKYKNVVVAFVHDMDKRTPHRAQMEETFNNIFFTDSGEYLKLHSELDADCFKHDEAEAAKSLAGQIEREIYEPTLAIVFPDDHKFEAQKNRIFP</sequence>